<evidence type="ECO:0000313" key="3">
    <source>
        <dbReference type="EMBL" id="KKY21966.1"/>
    </source>
</evidence>
<feature type="compositionally biased region" description="Basic and acidic residues" evidence="1">
    <location>
        <begin position="241"/>
        <end position="250"/>
    </location>
</feature>
<dbReference type="AlphaFoldDB" id="A0A0G2EIC9"/>
<dbReference type="InterPro" id="IPR036305">
    <property type="entry name" value="RGS_sf"/>
</dbReference>
<feature type="transmembrane region" description="Helical" evidence="2">
    <location>
        <begin position="16"/>
        <end position="37"/>
    </location>
</feature>
<evidence type="ECO:0000256" key="2">
    <source>
        <dbReference type="SAM" id="Phobius"/>
    </source>
</evidence>
<feature type="transmembrane region" description="Helical" evidence="2">
    <location>
        <begin position="159"/>
        <end position="178"/>
    </location>
</feature>
<reference evidence="3 4" key="2">
    <citation type="submission" date="2015-05" db="EMBL/GenBank/DDBJ databases">
        <authorList>
            <person name="Morales-Cruz A."/>
            <person name="Amrine K.C."/>
            <person name="Cantu D."/>
        </authorList>
    </citation>
    <scope>NUCLEOTIDE SEQUENCE [LARGE SCALE GENOMIC DNA]</scope>
    <source>
        <strain evidence="3">UCRPC4</strain>
    </source>
</reference>
<gene>
    <name evidence="3" type="ORF">UCRPC4_g03382</name>
</gene>
<comment type="caution">
    <text evidence="3">The sequence shown here is derived from an EMBL/GenBank/DDBJ whole genome shotgun (WGS) entry which is preliminary data.</text>
</comment>
<keyword evidence="2" id="KW-0812">Transmembrane</keyword>
<name>A0A0G2EIC9_PHACM</name>
<dbReference type="EMBL" id="LCWF01000080">
    <property type="protein sequence ID" value="KKY21966.1"/>
    <property type="molecule type" value="Genomic_DNA"/>
</dbReference>
<feature type="transmembrane region" description="Helical" evidence="2">
    <location>
        <begin position="198"/>
        <end position="219"/>
    </location>
</feature>
<keyword evidence="4" id="KW-1185">Reference proteome</keyword>
<feature type="compositionally biased region" description="Polar residues" evidence="1">
    <location>
        <begin position="251"/>
        <end position="262"/>
    </location>
</feature>
<dbReference type="Proteomes" id="UP000053317">
    <property type="component" value="Unassembled WGS sequence"/>
</dbReference>
<dbReference type="OrthoDB" id="5313079at2759"/>
<evidence type="ECO:0000313" key="4">
    <source>
        <dbReference type="Proteomes" id="UP000053317"/>
    </source>
</evidence>
<keyword evidence="2" id="KW-1133">Transmembrane helix</keyword>
<dbReference type="Gene3D" id="1.10.167.10">
    <property type="entry name" value="Regulator of G-protein Signalling 4, domain 2"/>
    <property type="match status" value="1"/>
</dbReference>
<feature type="transmembrane region" description="Helical" evidence="2">
    <location>
        <begin position="128"/>
        <end position="147"/>
    </location>
</feature>
<protein>
    <submittedName>
        <fullName evidence="3">Putative integral membrane protein</fullName>
    </submittedName>
</protein>
<keyword evidence="2" id="KW-0472">Membrane</keyword>
<reference evidence="3 4" key="1">
    <citation type="submission" date="2015-05" db="EMBL/GenBank/DDBJ databases">
        <title>Distinctive expansion of gene families associated with plant cell wall degradation and secondary metabolism in the genomes of grapevine trunk pathogens.</title>
        <authorList>
            <person name="Lawrence D.P."/>
            <person name="Travadon R."/>
            <person name="Rolshausen P.E."/>
            <person name="Baumgartner K."/>
        </authorList>
    </citation>
    <scope>NUCLEOTIDE SEQUENCE [LARGE SCALE GENOMIC DNA]</scope>
    <source>
        <strain evidence="3">UCRPC4</strain>
    </source>
</reference>
<feature type="transmembrane region" description="Helical" evidence="2">
    <location>
        <begin position="81"/>
        <end position="102"/>
    </location>
</feature>
<dbReference type="SUPFAM" id="SSF48097">
    <property type="entry name" value="Regulator of G-protein signaling, RGS"/>
    <property type="match status" value="1"/>
</dbReference>
<evidence type="ECO:0000256" key="1">
    <source>
        <dbReference type="SAM" id="MobiDB-lite"/>
    </source>
</evidence>
<organism evidence="3 4">
    <name type="scientific">Phaeomoniella chlamydospora</name>
    <name type="common">Phaeoacremonium chlamydosporum</name>
    <dbReference type="NCBI Taxonomy" id="158046"/>
    <lineage>
        <taxon>Eukaryota</taxon>
        <taxon>Fungi</taxon>
        <taxon>Dikarya</taxon>
        <taxon>Ascomycota</taxon>
        <taxon>Pezizomycotina</taxon>
        <taxon>Eurotiomycetes</taxon>
        <taxon>Chaetothyriomycetidae</taxon>
        <taxon>Phaeomoniellales</taxon>
        <taxon>Phaeomoniellaceae</taxon>
        <taxon>Phaeomoniella</taxon>
    </lineage>
</organism>
<dbReference type="InterPro" id="IPR044926">
    <property type="entry name" value="RGS_subdomain_2"/>
</dbReference>
<proteinExistence type="predicted"/>
<feature type="region of interest" description="Disordered" evidence="1">
    <location>
        <begin position="241"/>
        <end position="262"/>
    </location>
</feature>
<accession>A0A0G2EIC9</accession>
<sequence length="518" mass="58662">MLVYTMNGTWPCQVEFWVMSIYLPFGIALYQANSTVLRHVAGLQKRFSEDRVYLTLHGTSRAQGWRKWIAKWDSLNVTEKAIYGIALGMFAQFIVAIILFVISRKFHGSWGIVDHAGNSTECRRGWEWWPSIVWQFAWAWIYAPYLVYKVRGIDDVHGWRLQTVICSLAGMPGSPMWLVALYSPAFQKIDKYWAPSQWFVPGICVMEACVIFVPCWHVLKSRRLQKETLDILAEWEHKNDKSKGSIDSRSTHVRSATTVSTTGTKRSEMYTMQALNTALKTNPMPLLCFAALKDFSGENISFLNHVREWKEGWAPPTNNRLRKPNGPKLLEGDALRRRQFNLAVEIYSSFVSMQYSAFPINLSSAHHKELEAILDGPASMINAHVHDVSAIPFATWDAECQIPGYEKDTTSILSSSVSDDFSQTTAVSGNLETFRNLSLFKLGNRLPDDILIPDSFGTGVFDNAEESIKYMVLTNTWPKFVSSGYLASTTPRSFGENIKHRGIIGTVAYGISQTFTKK</sequence>